<protein>
    <submittedName>
        <fullName evidence="1">Uncharacterized protein</fullName>
    </submittedName>
</protein>
<dbReference type="EMBL" id="CP155447">
    <property type="protein sequence ID" value="XBH06631.1"/>
    <property type="molecule type" value="Genomic_DNA"/>
</dbReference>
<reference evidence="1" key="1">
    <citation type="submission" date="2024-05" db="EMBL/GenBank/DDBJ databases">
        <title>Planctomycetes of the genus Singulisphaera possess chitinolytic capabilities.</title>
        <authorList>
            <person name="Ivanova A."/>
        </authorList>
    </citation>
    <scope>NUCLEOTIDE SEQUENCE</scope>
    <source>
        <strain evidence="1">Ch08T</strain>
    </source>
</reference>
<accession>A0AAU7CPU7</accession>
<name>A0AAU7CPU7_9BACT</name>
<proteinExistence type="predicted"/>
<dbReference type="AlphaFoldDB" id="A0AAU7CPU7"/>
<organism evidence="1">
    <name type="scientific">Singulisphaera sp. Ch08</name>
    <dbReference type="NCBI Taxonomy" id="3120278"/>
    <lineage>
        <taxon>Bacteria</taxon>
        <taxon>Pseudomonadati</taxon>
        <taxon>Planctomycetota</taxon>
        <taxon>Planctomycetia</taxon>
        <taxon>Isosphaerales</taxon>
        <taxon>Isosphaeraceae</taxon>
        <taxon>Singulisphaera</taxon>
    </lineage>
</organism>
<dbReference type="RefSeq" id="WP_406699480.1">
    <property type="nucleotide sequence ID" value="NZ_CP155447.1"/>
</dbReference>
<evidence type="ECO:0000313" key="1">
    <source>
        <dbReference type="EMBL" id="XBH06631.1"/>
    </source>
</evidence>
<gene>
    <name evidence="1" type="ORF">V5E97_11500</name>
</gene>
<sequence length="100" mass="10382">MFVDQKVIQTTLPRNPTRTIGCAVVASSNRSGGTVVPTVGGSTAVSLPNRSQTVQASAKLVTSAMTALGQSNPFPSRSLVTRPCPSSRLKSIADLVRVAE</sequence>